<organism evidence="3 4">
    <name type="scientific">Oceanobacillus luteolus</name>
    <dbReference type="NCBI Taxonomy" id="1274358"/>
    <lineage>
        <taxon>Bacteria</taxon>
        <taxon>Bacillati</taxon>
        <taxon>Bacillota</taxon>
        <taxon>Bacilli</taxon>
        <taxon>Bacillales</taxon>
        <taxon>Bacillaceae</taxon>
        <taxon>Oceanobacillus</taxon>
    </lineage>
</organism>
<gene>
    <name evidence="3" type="ORF">ACFSBH_10350</name>
</gene>
<dbReference type="RefSeq" id="WP_251512156.1">
    <property type="nucleotide sequence ID" value="NZ_JAMBON010000004.1"/>
</dbReference>
<dbReference type="Gene3D" id="3.40.50.1820">
    <property type="entry name" value="alpha/beta hydrolase"/>
    <property type="match status" value="1"/>
</dbReference>
<keyword evidence="1" id="KW-1133">Transmembrane helix</keyword>
<evidence type="ECO:0000313" key="4">
    <source>
        <dbReference type="Proteomes" id="UP001597221"/>
    </source>
</evidence>
<dbReference type="SUPFAM" id="SSF53474">
    <property type="entry name" value="alpha/beta-Hydrolases"/>
    <property type="match status" value="1"/>
</dbReference>
<proteinExistence type="predicted"/>
<keyword evidence="1" id="KW-0812">Transmembrane</keyword>
<evidence type="ECO:0000256" key="1">
    <source>
        <dbReference type="SAM" id="Phobius"/>
    </source>
</evidence>
<dbReference type="Proteomes" id="UP001597221">
    <property type="component" value="Unassembled WGS sequence"/>
</dbReference>
<protein>
    <submittedName>
        <fullName evidence="3">Alpha/beta hydrolase</fullName>
    </submittedName>
</protein>
<evidence type="ECO:0000313" key="3">
    <source>
        <dbReference type="EMBL" id="MFD1608056.1"/>
    </source>
</evidence>
<dbReference type="InterPro" id="IPR029058">
    <property type="entry name" value="AB_hydrolase_fold"/>
</dbReference>
<dbReference type="Pfam" id="PF12146">
    <property type="entry name" value="Hydrolase_4"/>
    <property type="match status" value="1"/>
</dbReference>
<dbReference type="EMBL" id="JBHUDE010000046">
    <property type="protein sequence ID" value="MFD1608056.1"/>
    <property type="molecule type" value="Genomic_DNA"/>
</dbReference>
<name>A0ABW4HRT0_9BACI</name>
<sequence>MKRKKRWLKIAGGLVVFLLIIDIIAGVFFYKLAIERGTKDFLSGNSDLEVSAETMEVFTQGDWRTWADQQPFEYWQMESFDGLTLQGYFLEAEEPTNKTVVFAHGYLGRARDMALFGQYYYEELGFNMFTADSRGHGRSEGDYYGFGWHDRLDYVKWIDRIIEELGEDTEIILHGLSMGAATVLMTLGEDLPDNVKLAVADSPYSSVYDLFDYQLGRMFNLPSFPILPTTGMVTDIQAGYSFKEASALNQVRKAEVPILYIHGGADTFVPTEMTKLLYENTSTGTDMFIVPGANHGESIVLDREGYLENMNAFFDKYLY</sequence>
<dbReference type="GO" id="GO:0016787">
    <property type="term" value="F:hydrolase activity"/>
    <property type="evidence" value="ECO:0007669"/>
    <property type="project" value="UniProtKB-KW"/>
</dbReference>
<feature type="domain" description="Serine aminopeptidase S33" evidence="2">
    <location>
        <begin position="96"/>
        <end position="205"/>
    </location>
</feature>
<accession>A0ABW4HRT0</accession>
<keyword evidence="4" id="KW-1185">Reference proteome</keyword>
<evidence type="ECO:0000259" key="2">
    <source>
        <dbReference type="Pfam" id="PF12146"/>
    </source>
</evidence>
<dbReference type="PANTHER" id="PTHR43358:SF4">
    <property type="entry name" value="ALPHA_BETA HYDROLASE FOLD-1 DOMAIN-CONTAINING PROTEIN"/>
    <property type="match status" value="1"/>
</dbReference>
<comment type="caution">
    <text evidence="3">The sequence shown here is derived from an EMBL/GenBank/DDBJ whole genome shotgun (WGS) entry which is preliminary data.</text>
</comment>
<keyword evidence="1" id="KW-0472">Membrane</keyword>
<dbReference type="PANTHER" id="PTHR43358">
    <property type="entry name" value="ALPHA/BETA-HYDROLASE"/>
    <property type="match status" value="1"/>
</dbReference>
<reference evidence="4" key="1">
    <citation type="journal article" date="2019" name="Int. J. Syst. Evol. Microbiol.">
        <title>The Global Catalogue of Microorganisms (GCM) 10K type strain sequencing project: providing services to taxonomists for standard genome sequencing and annotation.</title>
        <authorList>
            <consortium name="The Broad Institute Genomics Platform"/>
            <consortium name="The Broad Institute Genome Sequencing Center for Infectious Disease"/>
            <person name="Wu L."/>
            <person name="Ma J."/>
        </authorList>
    </citation>
    <scope>NUCLEOTIDE SEQUENCE [LARGE SCALE GENOMIC DNA]</scope>
    <source>
        <strain evidence="4">CGMCC 1.12376</strain>
    </source>
</reference>
<dbReference type="InterPro" id="IPR052920">
    <property type="entry name" value="DNA-binding_regulatory"/>
</dbReference>
<dbReference type="InterPro" id="IPR022742">
    <property type="entry name" value="Hydrolase_4"/>
</dbReference>
<feature type="transmembrane region" description="Helical" evidence="1">
    <location>
        <begin position="7"/>
        <end position="30"/>
    </location>
</feature>
<keyword evidence="3" id="KW-0378">Hydrolase</keyword>